<evidence type="ECO:0000313" key="9">
    <source>
        <dbReference type="Proteomes" id="UP000756921"/>
    </source>
</evidence>
<keyword evidence="5" id="KW-0804">Transcription</keyword>
<dbReference type="InterPro" id="IPR036864">
    <property type="entry name" value="Zn2-C6_fun-type_DNA-bd_sf"/>
</dbReference>
<dbReference type="GO" id="GO:0006508">
    <property type="term" value="P:proteolysis"/>
    <property type="evidence" value="ECO:0007669"/>
    <property type="project" value="InterPro"/>
</dbReference>
<dbReference type="Gene3D" id="3.40.50.1820">
    <property type="entry name" value="alpha/beta hydrolase"/>
    <property type="match status" value="1"/>
</dbReference>
<dbReference type="InterPro" id="IPR029058">
    <property type="entry name" value="AB_hydrolase_fold"/>
</dbReference>
<evidence type="ECO:0000313" key="8">
    <source>
        <dbReference type="EMBL" id="KAF9729737.1"/>
    </source>
</evidence>
<organism evidence="8 9">
    <name type="scientific">Paraphaeosphaeria minitans</name>
    <dbReference type="NCBI Taxonomy" id="565426"/>
    <lineage>
        <taxon>Eukaryota</taxon>
        <taxon>Fungi</taxon>
        <taxon>Dikarya</taxon>
        <taxon>Ascomycota</taxon>
        <taxon>Pezizomycotina</taxon>
        <taxon>Dothideomycetes</taxon>
        <taxon>Pleosporomycetidae</taxon>
        <taxon>Pleosporales</taxon>
        <taxon>Massarineae</taxon>
        <taxon>Didymosphaeriaceae</taxon>
        <taxon>Paraphaeosphaeria</taxon>
    </lineage>
</organism>
<evidence type="ECO:0000256" key="3">
    <source>
        <dbReference type="ARBA" id="ARBA00023015"/>
    </source>
</evidence>
<evidence type="ECO:0000256" key="5">
    <source>
        <dbReference type="ARBA" id="ARBA00023163"/>
    </source>
</evidence>
<keyword evidence="6" id="KW-0539">Nucleus</keyword>
<evidence type="ECO:0000256" key="1">
    <source>
        <dbReference type="ARBA" id="ARBA00022723"/>
    </source>
</evidence>
<comment type="caution">
    <text evidence="8">The sequence shown here is derived from an EMBL/GenBank/DDBJ whole genome shotgun (WGS) entry which is preliminary data.</text>
</comment>
<evidence type="ECO:0000259" key="7">
    <source>
        <dbReference type="PROSITE" id="PS50048"/>
    </source>
</evidence>
<dbReference type="OrthoDB" id="3172332at2759"/>
<dbReference type="InterPro" id="IPR021858">
    <property type="entry name" value="Fun_TF"/>
</dbReference>
<keyword evidence="1" id="KW-0479">Metal-binding</keyword>
<keyword evidence="3" id="KW-0805">Transcription regulation</keyword>
<dbReference type="InterPro" id="IPR052360">
    <property type="entry name" value="Transcr_Regulatory_Proteins"/>
</dbReference>
<protein>
    <recommendedName>
        <fullName evidence="7">Zn(2)-C6 fungal-type domain-containing protein</fullName>
    </recommendedName>
</protein>
<name>A0A9P6G605_9PLEO</name>
<keyword evidence="9" id="KW-1185">Reference proteome</keyword>
<feature type="domain" description="Zn(2)-C6 fungal-type" evidence="7">
    <location>
        <begin position="58"/>
        <end position="86"/>
    </location>
</feature>
<dbReference type="GO" id="GO:0000981">
    <property type="term" value="F:DNA-binding transcription factor activity, RNA polymerase II-specific"/>
    <property type="evidence" value="ECO:0007669"/>
    <property type="project" value="InterPro"/>
</dbReference>
<dbReference type="SUPFAM" id="SSF57701">
    <property type="entry name" value="Zn2/Cys6 DNA-binding domain"/>
    <property type="match status" value="1"/>
</dbReference>
<dbReference type="AlphaFoldDB" id="A0A9P6G605"/>
<dbReference type="Pfam" id="PF00172">
    <property type="entry name" value="Zn_clus"/>
    <property type="match status" value="1"/>
</dbReference>
<reference evidence="8" key="1">
    <citation type="journal article" date="2020" name="Mol. Plant Microbe Interact.">
        <title>Genome Sequence of the Biocontrol Agent Coniothyrium minitans strain Conio (IMI 134523).</title>
        <authorList>
            <person name="Patel D."/>
            <person name="Shittu T.A."/>
            <person name="Baroncelli R."/>
            <person name="Muthumeenakshi S."/>
            <person name="Osborne T.H."/>
            <person name="Janganan T.K."/>
            <person name="Sreenivasaprasad S."/>
        </authorList>
    </citation>
    <scope>NUCLEOTIDE SEQUENCE</scope>
    <source>
        <strain evidence="8">Conio</strain>
    </source>
</reference>
<dbReference type="PANTHER" id="PTHR36206">
    <property type="entry name" value="ASPERCRYPTIN BIOSYNTHESIS CLUSTER-SPECIFIC TRANSCRIPTION REGULATOR ATNN-RELATED"/>
    <property type="match status" value="1"/>
</dbReference>
<dbReference type="SMART" id="SM00066">
    <property type="entry name" value="GAL4"/>
    <property type="match status" value="1"/>
</dbReference>
<keyword evidence="4" id="KW-0238">DNA-binding</keyword>
<accession>A0A9P6G605</accession>
<dbReference type="Gene3D" id="4.10.240.10">
    <property type="entry name" value="Zn(2)-C6 fungal-type DNA-binding domain"/>
    <property type="match status" value="1"/>
</dbReference>
<dbReference type="PANTHER" id="PTHR36206:SF16">
    <property type="entry name" value="TRANSCRIPTION FACTOR DOMAIN-CONTAINING PROTEIN-RELATED"/>
    <property type="match status" value="1"/>
</dbReference>
<dbReference type="CDD" id="cd00067">
    <property type="entry name" value="GAL4"/>
    <property type="match status" value="1"/>
</dbReference>
<dbReference type="PROSITE" id="PS50048">
    <property type="entry name" value="ZN2_CY6_FUNGAL_2"/>
    <property type="match status" value="1"/>
</dbReference>
<dbReference type="PROSITE" id="PS00463">
    <property type="entry name" value="ZN2_CY6_FUNGAL_1"/>
    <property type="match status" value="1"/>
</dbReference>
<dbReference type="InterPro" id="IPR001138">
    <property type="entry name" value="Zn2Cys6_DnaBD"/>
</dbReference>
<sequence length="937" mass="104756">MPNPRPIFPSSPSFFELRFAGLLCSSLKSGSTVIDLMVKLTDSLSVCTKRSHQKVKSGCQTCKIRRVKCDEGLPACGACVSTGRVCDGYGIWGGGGNRYEQRKAASAVAKPVTATQCRKSATLPVSGSPFPPVIPVSNAKEHLHFQFFKEQTLSRLPGLYSRKYNNLWESLLVQACAEEPAVMYAVLAISSAHRRKVFDGASRNRVLLLPDKQEEFLLRNYCKSIQHLQPRFHDSGVHSMRTALITCLIFIYLELLRGAYERAYDHLDGGLKVLADLNHETNRKRQQPRDCSFKSFPDSNQDSIDVFLIEAFTRLRVQMEFSILRSGTGFALESKLPPDLPTLRFSSFHEAWHYLDRVFDVINLLSQPIRNGSYASWPDGYWNMIMTEQRFMQGSLGSWLRSLTATIADTNDDDELKGYNMLRTYHTMAEIMGATCLSPEQKIFDQYILGFLGIVNRCSDIASSGISSEKICRGSRLPETRCRPWPDLSWNPPLYYTAIKCRDHQIRRPALGLMPSFWRYEIFWGLGTLNIFSIVAQEVIRMEEGDFSEAKTPTCDIKMTKSHQDPELNSDPSFHTMPEERRFDTVEMVLLDEIPGTIQIVCTKRIKGRMQTIRKVYTEADVVTSLAQLAVCLPQVHASQAVSRASPGCGKTQWPTDFTHYRFGLQSSGMDRSYSYHIPANYDKNKPYPVVVGFHGSSSVGLFLELDTKLSQSRYSADTVVVYPNGLDGSWAGPTYHTASTVQEDIQFVEDIIADVKATVCVDEEKIFATGMSNGGGFIGTLACDPLGSTLFKAFTSHSGAFYTDINGPDNNCNPNPSVLPIPILEIHGGNDSTVHYAGGQGDGGPEPAIPDWMDWWAERSGCENKTEEMLFDGEVQRLSWKCGNLEEGLQHYKVLSMGHCWADTEINLSQISVPQGPTVIRASEIIMKFFDGVVKS</sequence>
<dbReference type="GO" id="GO:0008236">
    <property type="term" value="F:serine-type peptidase activity"/>
    <property type="evidence" value="ECO:0007669"/>
    <property type="project" value="InterPro"/>
</dbReference>
<evidence type="ECO:0000256" key="4">
    <source>
        <dbReference type="ARBA" id="ARBA00023125"/>
    </source>
</evidence>
<proteinExistence type="predicted"/>
<gene>
    <name evidence="8" type="ORF">PMIN01_12601</name>
</gene>
<dbReference type="Pfam" id="PF00326">
    <property type="entry name" value="Peptidase_S9"/>
    <property type="match status" value="1"/>
</dbReference>
<dbReference type="GO" id="GO:0008270">
    <property type="term" value="F:zinc ion binding"/>
    <property type="evidence" value="ECO:0007669"/>
    <property type="project" value="InterPro"/>
</dbReference>
<dbReference type="EMBL" id="WJXW01000016">
    <property type="protein sequence ID" value="KAF9729737.1"/>
    <property type="molecule type" value="Genomic_DNA"/>
</dbReference>
<evidence type="ECO:0000256" key="2">
    <source>
        <dbReference type="ARBA" id="ARBA00022833"/>
    </source>
</evidence>
<dbReference type="SUPFAM" id="SSF53474">
    <property type="entry name" value="alpha/beta-Hydrolases"/>
    <property type="match status" value="1"/>
</dbReference>
<keyword evidence="2" id="KW-0862">Zinc</keyword>
<dbReference type="Proteomes" id="UP000756921">
    <property type="component" value="Unassembled WGS sequence"/>
</dbReference>
<dbReference type="GO" id="GO:0003677">
    <property type="term" value="F:DNA binding"/>
    <property type="evidence" value="ECO:0007669"/>
    <property type="project" value="UniProtKB-KW"/>
</dbReference>
<dbReference type="Pfam" id="PF11951">
    <property type="entry name" value="Fungal_trans_2"/>
    <property type="match status" value="1"/>
</dbReference>
<dbReference type="InterPro" id="IPR001375">
    <property type="entry name" value="Peptidase_S9_cat"/>
</dbReference>
<evidence type="ECO:0000256" key="6">
    <source>
        <dbReference type="ARBA" id="ARBA00023242"/>
    </source>
</evidence>